<name>A0AAD0KC52_9ACTN</name>
<feature type="transmembrane region" description="Helical" evidence="2">
    <location>
        <begin position="28"/>
        <end position="47"/>
    </location>
</feature>
<dbReference type="Gene3D" id="1.10.10.10">
    <property type="entry name" value="Winged helix-like DNA-binding domain superfamily/Winged helix DNA-binding domain"/>
    <property type="match status" value="2"/>
</dbReference>
<feature type="domain" description="Putative host cell surface-exposed lipoprotein Ltp-like HTH region" evidence="3">
    <location>
        <begin position="87"/>
        <end position="129"/>
    </location>
</feature>
<gene>
    <name evidence="4" type="ORF">DLJ61_08650</name>
</gene>
<dbReference type="EMBL" id="CP029604">
    <property type="protein sequence ID" value="AWO83577.1"/>
    <property type="molecule type" value="Genomic_DNA"/>
</dbReference>
<dbReference type="Pfam" id="PF07553">
    <property type="entry name" value="Lipoprotein_Ltp"/>
    <property type="match status" value="2"/>
</dbReference>
<evidence type="ECO:0000313" key="5">
    <source>
        <dbReference type="Proteomes" id="UP000247118"/>
    </source>
</evidence>
<dbReference type="Proteomes" id="UP000247118">
    <property type="component" value="Chromosome"/>
</dbReference>
<accession>A0AAD0KC52</accession>
<keyword evidence="2" id="KW-0472">Membrane</keyword>
<dbReference type="InterPro" id="IPR011434">
    <property type="entry name" value="Ltp-like_HTH"/>
</dbReference>
<keyword evidence="2" id="KW-1133">Transmembrane helix</keyword>
<dbReference type="RefSeq" id="WP_004020944.1">
    <property type="nucleotide sequence ID" value="NZ_CABEIC010000002.1"/>
</dbReference>
<evidence type="ECO:0000256" key="1">
    <source>
        <dbReference type="SAM" id="MobiDB-lite"/>
    </source>
</evidence>
<sequence>MTEADNARPHRSSGAAPAGARPQVPDRVWPLFIAGLVAVCGIALALFPGVVHNDTDTATFGDTAAQVYGEPSTPATTTDAESLATWEQSSAVAKAKDYLSLMAFSKSGLIDQLEYEGFSTTDATYAVTEIEATGAVDWNAQAVKKARDYRSMMAFSRQGLIEQLEYDGFTPAQAVYGVDNA</sequence>
<feature type="domain" description="Putative host cell surface-exposed lipoprotein Ltp-like HTH region" evidence="3">
    <location>
        <begin position="137"/>
        <end position="180"/>
    </location>
</feature>
<reference evidence="4 5" key="1">
    <citation type="submission" date="2018-05" db="EMBL/GenBank/DDBJ databases">
        <title>Complete genome sequence of Gordonia terrae NRRL B-16283.</title>
        <authorList>
            <person name="Garlena R.A."/>
            <person name="Russell D.A."/>
            <person name="Hatfull G.F."/>
        </authorList>
    </citation>
    <scope>NUCLEOTIDE SEQUENCE [LARGE SCALE GENOMIC DNA]</scope>
    <source>
        <strain evidence="4 5">NRRL B-16283</strain>
    </source>
</reference>
<dbReference type="AlphaFoldDB" id="A0AAD0KC52"/>
<protein>
    <recommendedName>
        <fullName evidence="3">Putative host cell surface-exposed lipoprotein Ltp-like HTH region domain-containing protein</fullName>
    </recommendedName>
</protein>
<feature type="region of interest" description="Disordered" evidence="1">
    <location>
        <begin position="1"/>
        <end position="22"/>
    </location>
</feature>
<evidence type="ECO:0000256" key="2">
    <source>
        <dbReference type="SAM" id="Phobius"/>
    </source>
</evidence>
<dbReference type="GeneID" id="32687825"/>
<keyword evidence="2" id="KW-0812">Transmembrane</keyword>
<evidence type="ECO:0000259" key="3">
    <source>
        <dbReference type="Pfam" id="PF07553"/>
    </source>
</evidence>
<evidence type="ECO:0000313" key="4">
    <source>
        <dbReference type="EMBL" id="AWO83577.1"/>
    </source>
</evidence>
<proteinExistence type="predicted"/>
<organism evidence="4 5">
    <name type="scientific">Gordonia terrae</name>
    <dbReference type="NCBI Taxonomy" id="2055"/>
    <lineage>
        <taxon>Bacteria</taxon>
        <taxon>Bacillati</taxon>
        <taxon>Actinomycetota</taxon>
        <taxon>Actinomycetes</taxon>
        <taxon>Mycobacteriales</taxon>
        <taxon>Gordoniaceae</taxon>
        <taxon>Gordonia</taxon>
    </lineage>
</organism>
<dbReference type="InterPro" id="IPR036388">
    <property type="entry name" value="WH-like_DNA-bd_sf"/>
</dbReference>